<feature type="compositionally biased region" description="Basic and acidic residues" evidence="1">
    <location>
        <begin position="179"/>
        <end position="190"/>
    </location>
</feature>
<reference evidence="2 3" key="1">
    <citation type="journal article" date="2014" name="Agronomy (Basel)">
        <title>A Draft Genome Sequence for Ensete ventricosum, the Drought-Tolerant Tree Against Hunger.</title>
        <authorList>
            <person name="Harrison J."/>
            <person name="Moore K.A."/>
            <person name="Paszkiewicz K."/>
            <person name="Jones T."/>
            <person name="Grant M."/>
            <person name="Ambacheew D."/>
            <person name="Muzemil S."/>
            <person name="Studholme D.J."/>
        </authorList>
    </citation>
    <scope>NUCLEOTIDE SEQUENCE [LARGE SCALE GENOMIC DNA]</scope>
</reference>
<comment type="caution">
    <text evidence="2">The sequence shown here is derived from an EMBL/GenBank/DDBJ whole genome shotgun (WGS) entry which is preliminary data.</text>
</comment>
<name>A0A426XF67_ENSVE</name>
<organism evidence="2 3">
    <name type="scientific">Ensete ventricosum</name>
    <name type="common">Abyssinian banana</name>
    <name type="synonym">Musa ensete</name>
    <dbReference type="NCBI Taxonomy" id="4639"/>
    <lineage>
        <taxon>Eukaryota</taxon>
        <taxon>Viridiplantae</taxon>
        <taxon>Streptophyta</taxon>
        <taxon>Embryophyta</taxon>
        <taxon>Tracheophyta</taxon>
        <taxon>Spermatophyta</taxon>
        <taxon>Magnoliopsida</taxon>
        <taxon>Liliopsida</taxon>
        <taxon>Zingiberales</taxon>
        <taxon>Musaceae</taxon>
        <taxon>Ensete</taxon>
    </lineage>
</organism>
<dbReference type="Proteomes" id="UP000287651">
    <property type="component" value="Unassembled WGS sequence"/>
</dbReference>
<protein>
    <submittedName>
        <fullName evidence="2">Uncharacterized protein</fullName>
    </submittedName>
</protein>
<gene>
    <name evidence="2" type="ORF">B296_00048872</name>
</gene>
<evidence type="ECO:0000313" key="3">
    <source>
        <dbReference type="Proteomes" id="UP000287651"/>
    </source>
</evidence>
<sequence length="197" mass="20856">MHDRINGHLSFWPTGPCTGWLAKPSAVWPAGEALYSTPCRADYGGSGTVIRAMLRMSNDKVTYLVPYRVGSTAQIKSSYQGFESVGSTDGGSPADLAHRSKLGTVRGRLVRPCIRHLVARTVVARVRSFGPCCGWSNDKVSYPIPCGVGSVGSAPTLTNLTIGGAESEVSPPDSSLCAGHDDPRGGDDHLPHHRSPT</sequence>
<dbReference type="AlphaFoldDB" id="A0A426XF67"/>
<dbReference type="EMBL" id="AMZH03021498">
    <property type="protein sequence ID" value="RRT38141.1"/>
    <property type="molecule type" value="Genomic_DNA"/>
</dbReference>
<feature type="region of interest" description="Disordered" evidence="1">
    <location>
        <begin position="163"/>
        <end position="197"/>
    </location>
</feature>
<accession>A0A426XF67</accession>
<proteinExistence type="predicted"/>
<evidence type="ECO:0000313" key="2">
    <source>
        <dbReference type="EMBL" id="RRT38141.1"/>
    </source>
</evidence>
<evidence type="ECO:0000256" key="1">
    <source>
        <dbReference type="SAM" id="MobiDB-lite"/>
    </source>
</evidence>